<sequence>MVYRRQIHYFCDSIQIKNSRPLNNLTPVYHCISLFSNQADQSRRDLLLNNLPLHLSTLIVKAETIRSTSTK</sequence>
<name>A0A4Z1P1E4_9PEZI</name>
<comment type="caution">
    <text evidence="1">The sequence shown here is derived from an EMBL/GenBank/DDBJ whole genome shotgun (WGS) entry which is preliminary data.</text>
</comment>
<evidence type="ECO:0000313" key="1">
    <source>
        <dbReference type="EMBL" id="TID19983.1"/>
    </source>
</evidence>
<protein>
    <submittedName>
        <fullName evidence="1">Uncharacterized protein</fullName>
    </submittedName>
</protein>
<gene>
    <name evidence="1" type="ORF">E6O75_ATG07443</name>
</gene>
<proteinExistence type="predicted"/>
<dbReference type="Proteomes" id="UP000298493">
    <property type="component" value="Unassembled WGS sequence"/>
</dbReference>
<keyword evidence="2" id="KW-1185">Reference proteome</keyword>
<accession>A0A4Z1P1E4</accession>
<dbReference type="AlphaFoldDB" id="A0A4Z1P1E4"/>
<organism evidence="1 2">
    <name type="scientific">Venturia nashicola</name>
    <dbReference type="NCBI Taxonomy" id="86259"/>
    <lineage>
        <taxon>Eukaryota</taxon>
        <taxon>Fungi</taxon>
        <taxon>Dikarya</taxon>
        <taxon>Ascomycota</taxon>
        <taxon>Pezizomycotina</taxon>
        <taxon>Dothideomycetes</taxon>
        <taxon>Pleosporomycetidae</taxon>
        <taxon>Venturiales</taxon>
        <taxon>Venturiaceae</taxon>
        <taxon>Venturia</taxon>
    </lineage>
</organism>
<evidence type="ECO:0000313" key="2">
    <source>
        <dbReference type="Proteomes" id="UP000298493"/>
    </source>
</evidence>
<dbReference type="EMBL" id="SNSC02000011">
    <property type="protein sequence ID" value="TID19983.1"/>
    <property type="molecule type" value="Genomic_DNA"/>
</dbReference>
<reference evidence="1 2" key="1">
    <citation type="submission" date="2019-04" db="EMBL/GenBank/DDBJ databases">
        <title>High contiguity whole genome sequence and gene annotation resource for two Venturia nashicola isolates.</title>
        <authorList>
            <person name="Prokchorchik M."/>
            <person name="Won K."/>
            <person name="Lee Y."/>
            <person name="Choi E.D."/>
            <person name="Segonzac C."/>
            <person name="Sohn K.H."/>
        </authorList>
    </citation>
    <scope>NUCLEOTIDE SEQUENCE [LARGE SCALE GENOMIC DNA]</scope>
    <source>
        <strain evidence="1 2">PRI2</strain>
    </source>
</reference>